<evidence type="ECO:0000259" key="5">
    <source>
        <dbReference type="PROSITE" id="PS50931"/>
    </source>
</evidence>
<sequence>MELRQLKYFVTLAEDLHFGRAADRVGIAQPALSQQIRHLEQELGGALFIRTKRSVSLTAAGSLFYEEARNLLQHADRAVDKVRRAFSGMIGEIRIGFVESATWDILPQVISAYRQKYPEVQIKPCHLHSSSQIEALLDGTLSIGITGIPVNEPLLMSYSIRSEPFWVALPPEHPLGNRHTVHIGELSRESFITTNREVGKVYYDTMIQVCMEAGFSPAIVQTADEMHTLLSLVSSGLGIALIHESARHLRTDLAYKPVLGVSQSAYRMSFVWKKDPISPLLRGFLDTMQKLYPQQDH</sequence>
<evidence type="ECO:0000256" key="2">
    <source>
        <dbReference type="ARBA" id="ARBA00023015"/>
    </source>
</evidence>
<keyword evidence="3" id="KW-0238">DNA-binding</keyword>
<name>A0A1R1F195_9BACL</name>
<dbReference type="SUPFAM" id="SSF53850">
    <property type="entry name" value="Periplasmic binding protein-like II"/>
    <property type="match status" value="1"/>
</dbReference>
<dbReference type="FunFam" id="1.10.10.10:FF:000001">
    <property type="entry name" value="LysR family transcriptional regulator"/>
    <property type="match status" value="1"/>
</dbReference>
<evidence type="ECO:0000313" key="7">
    <source>
        <dbReference type="Proteomes" id="UP000187172"/>
    </source>
</evidence>
<protein>
    <recommendedName>
        <fullName evidence="5">HTH lysR-type domain-containing protein</fullName>
    </recommendedName>
</protein>
<evidence type="ECO:0000256" key="3">
    <source>
        <dbReference type="ARBA" id="ARBA00023125"/>
    </source>
</evidence>
<dbReference type="CDD" id="cd08414">
    <property type="entry name" value="PBP2_LTTR_aromatics_like"/>
    <property type="match status" value="1"/>
</dbReference>
<reference evidence="6 7" key="1">
    <citation type="submission" date="2016-11" db="EMBL/GenBank/DDBJ databases">
        <title>Paenibacillus species isolates.</title>
        <authorList>
            <person name="Beno S.M."/>
        </authorList>
    </citation>
    <scope>NUCLEOTIDE SEQUENCE [LARGE SCALE GENOMIC DNA]</scope>
    <source>
        <strain evidence="6 7">FSL R5-0378</strain>
    </source>
</reference>
<dbReference type="InterPro" id="IPR000847">
    <property type="entry name" value="LysR_HTH_N"/>
</dbReference>
<dbReference type="Pfam" id="PF03466">
    <property type="entry name" value="LysR_substrate"/>
    <property type="match status" value="1"/>
</dbReference>
<dbReference type="EMBL" id="MRTP01000001">
    <property type="protein sequence ID" value="OMF57878.1"/>
    <property type="molecule type" value="Genomic_DNA"/>
</dbReference>
<dbReference type="PRINTS" id="PR00039">
    <property type="entry name" value="HTHLYSR"/>
</dbReference>
<dbReference type="GO" id="GO:0003700">
    <property type="term" value="F:DNA-binding transcription factor activity"/>
    <property type="evidence" value="ECO:0007669"/>
    <property type="project" value="InterPro"/>
</dbReference>
<proteinExistence type="inferred from homology"/>
<dbReference type="GO" id="GO:0003677">
    <property type="term" value="F:DNA binding"/>
    <property type="evidence" value="ECO:0007669"/>
    <property type="project" value="UniProtKB-KW"/>
</dbReference>
<dbReference type="AlphaFoldDB" id="A0A1R1F195"/>
<dbReference type="InterPro" id="IPR036388">
    <property type="entry name" value="WH-like_DNA-bd_sf"/>
</dbReference>
<evidence type="ECO:0000313" key="6">
    <source>
        <dbReference type="EMBL" id="OMF57878.1"/>
    </source>
</evidence>
<gene>
    <name evidence="6" type="ORF">BK138_04665</name>
</gene>
<dbReference type="Proteomes" id="UP000187172">
    <property type="component" value="Unassembled WGS sequence"/>
</dbReference>
<comment type="similarity">
    <text evidence="1">Belongs to the LysR transcriptional regulatory family.</text>
</comment>
<dbReference type="Gene3D" id="1.10.10.10">
    <property type="entry name" value="Winged helix-like DNA-binding domain superfamily/Winged helix DNA-binding domain"/>
    <property type="match status" value="1"/>
</dbReference>
<comment type="caution">
    <text evidence="6">The sequence shown here is derived from an EMBL/GenBank/DDBJ whole genome shotgun (WGS) entry which is preliminary data.</text>
</comment>
<evidence type="ECO:0000256" key="4">
    <source>
        <dbReference type="ARBA" id="ARBA00023163"/>
    </source>
</evidence>
<organism evidence="6 7">
    <name type="scientific">Paenibacillus rhizosphaerae</name>
    <dbReference type="NCBI Taxonomy" id="297318"/>
    <lineage>
        <taxon>Bacteria</taxon>
        <taxon>Bacillati</taxon>
        <taxon>Bacillota</taxon>
        <taxon>Bacilli</taxon>
        <taxon>Bacillales</taxon>
        <taxon>Paenibacillaceae</taxon>
        <taxon>Paenibacillus</taxon>
    </lineage>
</organism>
<dbReference type="GO" id="GO:0032993">
    <property type="term" value="C:protein-DNA complex"/>
    <property type="evidence" value="ECO:0007669"/>
    <property type="project" value="TreeGrafter"/>
</dbReference>
<evidence type="ECO:0000256" key="1">
    <source>
        <dbReference type="ARBA" id="ARBA00009437"/>
    </source>
</evidence>
<keyword evidence="7" id="KW-1185">Reference proteome</keyword>
<accession>A0A1R1F195</accession>
<dbReference type="PANTHER" id="PTHR30346">
    <property type="entry name" value="TRANSCRIPTIONAL DUAL REGULATOR HCAR-RELATED"/>
    <property type="match status" value="1"/>
</dbReference>
<dbReference type="Gene3D" id="3.40.190.10">
    <property type="entry name" value="Periplasmic binding protein-like II"/>
    <property type="match status" value="2"/>
</dbReference>
<dbReference type="InterPro" id="IPR005119">
    <property type="entry name" value="LysR_subst-bd"/>
</dbReference>
<keyword evidence="2" id="KW-0805">Transcription regulation</keyword>
<dbReference type="SUPFAM" id="SSF46785">
    <property type="entry name" value="Winged helix' DNA-binding domain"/>
    <property type="match status" value="1"/>
</dbReference>
<dbReference type="PROSITE" id="PS50931">
    <property type="entry name" value="HTH_LYSR"/>
    <property type="match status" value="1"/>
</dbReference>
<dbReference type="STRING" id="297318.BK138_04665"/>
<dbReference type="Pfam" id="PF00126">
    <property type="entry name" value="HTH_1"/>
    <property type="match status" value="1"/>
</dbReference>
<feature type="domain" description="HTH lysR-type" evidence="5">
    <location>
        <begin position="1"/>
        <end position="58"/>
    </location>
</feature>
<dbReference type="PANTHER" id="PTHR30346:SF0">
    <property type="entry name" value="HCA OPERON TRANSCRIPTIONAL ACTIVATOR HCAR"/>
    <property type="match status" value="1"/>
</dbReference>
<dbReference type="RefSeq" id="WP_076166547.1">
    <property type="nucleotide sequence ID" value="NZ_MRTP01000001.1"/>
</dbReference>
<keyword evidence="4" id="KW-0804">Transcription</keyword>
<dbReference type="InterPro" id="IPR036390">
    <property type="entry name" value="WH_DNA-bd_sf"/>
</dbReference>